<dbReference type="InterPro" id="IPR036291">
    <property type="entry name" value="NAD(P)-bd_dom_sf"/>
</dbReference>
<dbReference type="InterPro" id="IPR002347">
    <property type="entry name" value="SDR_fam"/>
</dbReference>
<dbReference type="EMBL" id="SHBL01000008">
    <property type="protein sequence ID" value="RZO24387.1"/>
    <property type="molecule type" value="Genomic_DNA"/>
</dbReference>
<dbReference type="PRINTS" id="PR00080">
    <property type="entry name" value="SDRFAMILY"/>
</dbReference>
<sequence length="242" mass="26875">MKNKVFITGGAQRIGKALVEHFHSIGWDVVFQYRSSKTEAEKIKESLNSIRPESCQIIACDFDNKESCANFYVQLEKNIHGLTGLINNASTFYPKKLSETSHDDWVKLTSSNLYQPIFISKICSDELIKNNGSIINIADIHAEQGLKDYSVYTAAKAGLINFSKSLAKELAPNVLVNSVSPGAILWDVNEPSEEKKNNILASIPMKRIGNERDIVSIIDYLLTKNSYMTGRNINIDGGKSLG</sequence>
<evidence type="ECO:0000256" key="2">
    <source>
        <dbReference type="ARBA" id="ARBA00023002"/>
    </source>
</evidence>
<dbReference type="SUPFAM" id="SSF51735">
    <property type="entry name" value="NAD(P)-binding Rossmann-fold domains"/>
    <property type="match status" value="1"/>
</dbReference>
<evidence type="ECO:0000256" key="1">
    <source>
        <dbReference type="ARBA" id="ARBA00006484"/>
    </source>
</evidence>
<accession>A0A520MT58</accession>
<dbReference type="GO" id="GO:0016491">
    <property type="term" value="F:oxidoreductase activity"/>
    <property type="evidence" value="ECO:0007669"/>
    <property type="project" value="UniProtKB-KW"/>
</dbReference>
<reference evidence="3 4" key="1">
    <citation type="submission" date="2019-02" db="EMBL/GenBank/DDBJ databases">
        <title>Prokaryotic population dynamics and viral predation in marine succession experiment using metagenomics: the confinement effect.</title>
        <authorList>
            <person name="Haro-Moreno J.M."/>
            <person name="Rodriguez-Valera F."/>
            <person name="Lopez-Perez M."/>
        </authorList>
    </citation>
    <scope>NUCLEOTIDE SEQUENCE [LARGE SCALE GENOMIC DNA]</scope>
    <source>
        <strain evidence="3">MED-G166</strain>
    </source>
</reference>
<name>A0A520MT58_9GAMM</name>
<dbReference type="PROSITE" id="PS00061">
    <property type="entry name" value="ADH_SHORT"/>
    <property type="match status" value="1"/>
</dbReference>
<dbReference type="InterPro" id="IPR020904">
    <property type="entry name" value="Sc_DH/Rdtase_CS"/>
</dbReference>
<gene>
    <name evidence="3" type="ORF">EVA99_01640</name>
</gene>
<comment type="caution">
    <text evidence="3">The sequence shown here is derived from an EMBL/GenBank/DDBJ whole genome shotgun (WGS) entry which is preliminary data.</text>
</comment>
<evidence type="ECO:0000313" key="4">
    <source>
        <dbReference type="Proteomes" id="UP000320146"/>
    </source>
</evidence>
<dbReference type="PANTHER" id="PTHR43639">
    <property type="entry name" value="OXIDOREDUCTASE, SHORT-CHAIN DEHYDROGENASE/REDUCTASE FAMILY (AFU_ORTHOLOGUE AFUA_5G02870)"/>
    <property type="match status" value="1"/>
</dbReference>
<dbReference type="AlphaFoldDB" id="A0A520MT58"/>
<evidence type="ECO:0000313" key="3">
    <source>
        <dbReference type="EMBL" id="RZO24387.1"/>
    </source>
</evidence>
<dbReference type="Proteomes" id="UP000320146">
    <property type="component" value="Unassembled WGS sequence"/>
</dbReference>
<organism evidence="3 4">
    <name type="scientific">SAR86 cluster bacterium</name>
    <dbReference type="NCBI Taxonomy" id="2030880"/>
    <lineage>
        <taxon>Bacteria</taxon>
        <taxon>Pseudomonadati</taxon>
        <taxon>Pseudomonadota</taxon>
        <taxon>Gammaproteobacteria</taxon>
        <taxon>SAR86 cluster</taxon>
    </lineage>
</organism>
<comment type="similarity">
    <text evidence="1">Belongs to the short-chain dehydrogenases/reductases (SDR) family.</text>
</comment>
<dbReference type="PRINTS" id="PR00081">
    <property type="entry name" value="GDHRDH"/>
</dbReference>
<protein>
    <submittedName>
        <fullName evidence="3">SDR family oxidoreductase</fullName>
    </submittedName>
</protein>
<proteinExistence type="inferred from homology"/>
<keyword evidence="2" id="KW-0560">Oxidoreductase</keyword>
<dbReference type="PANTHER" id="PTHR43639:SF1">
    <property type="entry name" value="SHORT-CHAIN DEHYDROGENASE_REDUCTASE FAMILY PROTEIN"/>
    <property type="match status" value="1"/>
</dbReference>
<dbReference type="Pfam" id="PF13561">
    <property type="entry name" value="adh_short_C2"/>
    <property type="match status" value="1"/>
</dbReference>
<dbReference type="Gene3D" id="3.40.50.720">
    <property type="entry name" value="NAD(P)-binding Rossmann-like Domain"/>
    <property type="match status" value="1"/>
</dbReference>